<dbReference type="InterPro" id="IPR002818">
    <property type="entry name" value="DJ-1/PfpI"/>
</dbReference>
<protein>
    <submittedName>
        <fullName evidence="4">Helix-turn-helix domain-containing protein</fullName>
    </submittedName>
</protein>
<sequence>MHTVVVLAVPDAIVFDLATPIEVFGRARLPGGQPAYRVLVAGSEPEVAAGPVRLGVDDGLETVDRADTIVVPGRTNPELETPAEFVSALRKAFANGTRVASICVGTFTLAEAGLLDGLRATTHWRAASLLRRKYPTVEVDPDVLYIDNGQVLTSAGATAGIDLCLYLIRRDYGAAVAADAARLAVAPLHRSGGQAQFRMPSLSDGTATSLEHVFAWLEENAHRELTLADIAAAAHVSVRTLSRRFQQEAGCTPLEWLIGVRVRHAQELLESTDHPVERIAAQVGFPSSSNFRARFRAYTTVSPSAYRATFRSTSR</sequence>
<dbReference type="InterPro" id="IPR009057">
    <property type="entry name" value="Homeodomain-like_sf"/>
</dbReference>
<feature type="domain" description="HTH araC/xylS-type" evidence="3">
    <location>
        <begin position="211"/>
        <end position="309"/>
    </location>
</feature>
<evidence type="ECO:0000313" key="5">
    <source>
        <dbReference type="Proteomes" id="UP000440096"/>
    </source>
</evidence>
<dbReference type="AlphaFoldDB" id="A0A6N7YWW0"/>
<dbReference type="InterPro" id="IPR052158">
    <property type="entry name" value="INH-QAR"/>
</dbReference>
<dbReference type="InterPro" id="IPR029062">
    <property type="entry name" value="Class_I_gatase-like"/>
</dbReference>
<keyword evidence="5" id="KW-1185">Reference proteome</keyword>
<keyword evidence="2" id="KW-0804">Transcription</keyword>
<dbReference type="InterPro" id="IPR018060">
    <property type="entry name" value="HTH_AraC"/>
</dbReference>
<dbReference type="SMART" id="SM00342">
    <property type="entry name" value="HTH_ARAC"/>
    <property type="match status" value="1"/>
</dbReference>
<dbReference type="Gene3D" id="1.10.10.60">
    <property type="entry name" value="Homeodomain-like"/>
    <property type="match status" value="1"/>
</dbReference>
<dbReference type="SUPFAM" id="SSF46689">
    <property type="entry name" value="Homeodomain-like"/>
    <property type="match status" value="2"/>
</dbReference>
<dbReference type="Gene3D" id="3.40.50.880">
    <property type="match status" value="1"/>
</dbReference>
<reference evidence="4 5" key="1">
    <citation type="submission" date="2019-11" db="EMBL/GenBank/DDBJ databases">
        <title>Draft genome of Amycolatopsis RM579.</title>
        <authorList>
            <person name="Duangmal K."/>
            <person name="Mingma R."/>
        </authorList>
    </citation>
    <scope>NUCLEOTIDE SEQUENCE [LARGE SCALE GENOMIC DNA]</scope>
    <source>
        <strain evidence="4 5">RM579</strain>
    </source>
</reference>
<dbReference type="PROSITE" id="PS01124">
    <property type="entry name" value="HTH_ARAC_FAMILY_2"/>
    <property type="match status" value="1"/>
</dbReference>
<dbReference type="RefSeq" id="WP_312868592.1">
    <property type="nucleotide sequence ID" value="NZ_WMBA01000050.1"/>
</dbReference>
<evidence type="ECO:0000313" key="4">
    <source>
        <dbReference type="EMBL" id="MTD57555.1"/>
    </source>
</evidence>
<proteinExistence type="predicted"/>
<dbReference type="Pfam" id="PF12833">
    <property type="entry name" value="HTH_18"/>
    <property type="match status" value="1"/>
</dbReference>
<keyword evidence="1" id="KW-0805">Transcription regulation</keyword>
<name>A0A6N7YWW0_9PSEU</name>
<evidence type="ECO:0000259" key="3">
    <source>
        <dbReference type="PROSITE" id="PS01124"/>
    </source>
</evidence>
<dbReference type="Pfam" id="PF01965">
    <property type="entry name" value="DJ-1_PfpI"/>
    <property type="match status" value="1"/>
</dbReference>
<dbReference type="GO" id="GO:0043565">
    <property type="term" value="F:sequence-specific DNA binding"/>
    <property type="evidence" value="ECO:0007669"/>
    <property type="project" value="InterPro"/>
</dbReference>
<accession>A0A6N7YWW0</accession>
<dbReference type="GO" id="GO:0003700">
    <property type="term" value="F:DNA-binding transcription factor activity"/>
    <property type="evidence" value="ECO:0007669"/>
    <property type="project" value="InterPro"/>
</dbReference>
<dbReference type="Proteomes" id="UP000440096">
    <property type="component" value="Unassembled WGS sequence"/>
</dbReference>
<dbReference type="EMBL" id="WMBA01000050">
    <property type="protein sequence ID" value="MTD57555.1"/>
    <property type="molecule type" value="Genomic_DNA"/>
</dbReference>
<evidence type="ECO:0000256" key="2">
    <source>
        <dbReference type="ARBA" id="ARBA00023163"/>
    </source>
</evidence>
<dbReference type="SUPFAM" id="SSF52317">
    <property type="entry name" value="Class I glutamine amidotransferase-like"/>
    <property type="match status" value="1"/>
</dbReference>
<dbReference type="CDD" id="cd03137">
    <property type="entry name" value="GATase1_AraC_1"/>
    <property type="match status" value="1"/>
</dbReference>
<dbReference type="PANTHER" id="PTHR43130">
    <property type="entry name" value="ARAC-FAMILY TRANSCRIPTIONAL REGULATOR"/>
    <property type="match status" value="1"/>
</dbReference>
<gene>
    <name evidence="4" type="ORF">GKO32_26800</name>
</gene>
<evidence type="ECO:0000256" key="1">
    <source>
        <dbReference type="ARBA" id="ARBA00023015"/>
    </source>
</evidence>
<dbReference type="PANTHER" id="PTHR43130:SF3">
    <property type="entry name" value="HTH-TYPE TRANSCRIPTIONAL REGULATOR RV1931C"/>
    <property type="match status" value="1"/>
</dbReference>
<comment type="caution">
    <text evidence="4">The sequence shown here is derived from an EMBL/GenBank/DDBJ whole genome shotgun (WGS) entry which is preliminary data.</text>
</comment>
<organism evidence="4 5">
    <name type="scientific">Amycolatopsis pithecellobii</name>
    <dbReference type="NCBI Taxonomy" id="664692"/>
    <lineage>
        <taxon>Bacteria</taxon>
        <taxon>Bacillati</taxon>
        <taxon>Actinomycetota</taxon>
        <taxon>Actinomycetes</taxon>
        <taxon>Pseudonocardiales</taxon>
        <taxon>Pseudonocardiaceae</taxon>
        <taxon>Amycolatopsis</taxon>
    </lineage>
</organism>